<keyword evidence="3" id="KW-1185">Reference proteome</keyword>
<protein>
    <recommendedName>
        <fullName evidence="1">CHAT domain-containing protein</fullName>
    </recommendedName>
</protein>
<dbReference type="PANTHER" id="PTHR10098:SF108">
    <property type="entry name" value="TETRATRICOPEPTIDE REPEAT PROTEIN 28"/>
    <property type="match status" value="1"/>
</dbReference>
<gene>
    <name evidence="2" type="ORF">CNMCM6805_010439</name>
</gene>
<name>A0A8H4HH68_9EURO</name>
<dbReference type="Pfam" id="PF12770">
    <property type="entry name" value="CHAT"/>
    <property type="match status" value="1"/>
</dbReference>
<dbReference type="EMBL" id="JAAAPX010000009">
    <property type="protein sequence ID" value="KAF4243928.1"/>
    <property type="molecule type" value="Genomic_DNA"/>
</dbReference>
<organism evidence="2 3">
    <name type="scientific">Aspergillus fumigatiaffinis</name>
    <dbReference type="NCBI Taxonomy" id="340414"/>
    <lineage>
        <taxon>Eukaryota</taxon>
        <taxon>Fungi</taxon>
        <taxon>Dikarya</taxon>
        <taxon>Ascomycota</taxon>
        <taxon>Pezizomycotina</taxon>
        <taxon>Eurotiomycetes</taxon>
        <taxon>Eurotiomycetidae</taxon>
        <taxon>Eurotiales</taxon>
        <taxon>Aspergillaceae</taxon>
        <taxon>Aspergillus</taxon>
        <taxon>Aspergillus subgen. Fumigati</taxon>
    </lineage>
</organism>
<reference evidence="2" key="1">
    <citation type="journal article" date="2020" name="bioRxiv">
        <title>Genomic and phenotypic heterogeneity of clinical isolates of the human pathogens Aspergillus fumigatus, Aspergillus lentulus and Aspergillus fumigatiaffinis.</title>
        <authorList>
            <person name="dos Santos R.A.C."/>
            <person name="Steenwyk J.L."/>
            <person name="Rivero-Menendez O."/>
            <person name="Mead M.E."/>
            <person name="Silva L.P."/>
            <person name="Bastos R.W."/>
            <person name="Alastruey-Izquierdo A."/>
            <person name="Goldman G.H."/>
            <person name="Rokas A."/>
        </authorList>
    </citation>
    <scope>NUCLEOTIDE SEQUENCE</scope>
    <source>
        <strain evidence="2">CNM-CM6805</strain>
    </source>
</reference>
<dbReference type="InterPro" id="IPR024983">
    <property type="entry name" value="CHAT_dom"/>
</dbReference>
<comment type="caution">
    <text evidence="2">The sequence shown here is derived from an EMBL/GenBank/DDBJ whole genome shotgun (WGS) entry which is preliminary data.</text>
</comment>
<dbReference type="Proteomes" id="UP000653565">
    <property type="component" value="Unassembled WGS sequence"/>
</dbReference>
<feature type="domain" description="CHAT" evidence="1">
    <location>
        <begin position="1035"/>
        <end position="1340"/>
    </location>
</feature>
<accession>A0A8H4HH68</accession>
<sequence>MNFIEICDVFGGSILPDEYRGSFEDADRYISGLEQEVIARPSSTIQKARATLLRAIYYTLSGNFAEAREHVQNLIALQHQGLDRIWMLRGQMYEFYAAMLQHRPPGIRFALFPGDPYEQLREDDSDLKALHIQARTAGRAICAIPSTTFVEKIEQALILDIWSYLETIYLSYLVHPNFTPHVTAESLPQGKERNLSFQNFPVPYLSSTLASDLRNSGISTFQNLLQRMTSDVEWAKGALKEDPAFTRLEAEYEDANDYAGMGLSKINEGDRILSPSYTSPIAFNLICEIRDNGWANMAWDTFEPTFPLKDNDGAQRCYTAALFYMEAACAPRGQAAVYLRRGCVNHAEGVRSHAGPESAHFVQSGKDFSTALSLFAKDNVNRSLTMCHLALLSCSRGRHEFAVDTARRLGAELRKARSPKLSHFLGALMLRFAHFQFSQHKNTTIAATCCNCAAVYYQELDSPLGAFFTAEAFITLFKRTHNWTLAEAKVRDSISRSGTVQGAFAYIDSILSRRVGLQHLQVPRASLLLEFDTLVKSVCSMTGNEDLRSRWEEVRRGLQPTIPPRVPPRNPPNIMGFAPLSEEARRHLNDPLFGCGESEMAYFMQTYETRNEFIASYFQSVDRSFEAIGRGDMEAADAQLEAFVSSCNSQKTLRVRDVLDHKIPTLAQLGRTDEMRHALPQFISDWFITDGLEDIRRVCDRRGVPSDIREHAIQQRRNIAQQDISMCFMAQAWDKGLAILGNIATVLPDFFDKLRTEPKPDTWQLLTFIGAFYERNSNLYKAIDNFLDGLDHVENLRSMIPNPDDRRRAYSTLHTAELFCGLARTSLALSQRIDAKRPQEWLLPTSSWLDQALIFLERGRARTLLDILQAHDFAGVESLQAWMEESARNRLLSTLIHSQCKPGEEQDFSDRARDVAEKLGISADTFNPVEEALKERDETTAQIFKNTMFVPDMAALLGSIPPNAIVIEVGICMSGMIAMCVSSAGIESVHQCSLGTYAVRRLVVRYLGMILAMQKDLTPPEVADLRASLDDIAAGISTHLIEPFADHIRASDTVIFVPTSYLNVFPLGALMLDGEPLMLAKPFYQIPSLAVLRQISEKAVKSKRGTRTCAVADCDTDDPILYVGPEVVSVCSTFGAEPVRRDEFLQSVEGADLIHIASHGSENYSSPWESTILGDTFRVIDTAKMDCRAFLVVFSCCLSGKGQISSGDDLVGFSHAVLQSGAQAFLGGLWKVCDGATMLLMHLFYKILSAHRNTSLGTQISVAVAWHQAVRAFYRLNERSALALIDELESLWRATKGTRARPYGNYALLNYELYKLRETITKGEVDFTSPCNWAPFALVGFGDVKIVGSGPDGTEDGLVISAGKV</sequence>
<evidence type="ECO:0000259" key="1">
    <source>
        <dbReference type="Pfam" id="PF12770"/>
    </source>
</evidence>
<dbReference type="PANTHER" id="PTHR10098">
    <property type="entry name" value="RAPSYN-RELATED"/>
    <property type="match status" value="1"/>
</dbReference>
<evidence type="ECO:0000313" key="3">
    <source>
        <dbReference type="Proteomes" id="UP000653565"/>
    </source>
</evidence>
<reference evidence="2" key="2">
    <citation type="submission" date="2020-04" db="EMBL/GenBank/DDBJ databases">
        <authorList>
            <person name="Santos R.A.C."/>
            <person name="Steenwyk J.L."/>
            <person name="Rivero-Menendez O."/>
            <person name="Mead M.E."/>
            <person name="Silva L.P."/>
            <person name="Bastos R.W."/>
            <person name="Alastruey-Izquierdo A."/>
            <person name="Goldman G.H."/>
            <person name="Rokas A."/>
        </authorList>
    </citation>
    <scope>NUCLEOTIDE SEQUENCE</scope>
    <source>
        <strain evidence="2">CNM-CM6805</strain>
    </source>
</reference>
<evidence type="ECO:0000313" key="2">
    <source>
        <dbReference type="EMBL" id="KAF4243928.1"/>
    </source>
</evidence>
<proteinExistence type="predicted"/>